<dbReference type="PANTHER" id="PTHR43792">
    <property type="entry name" value="GNAT FAMILY, PUTATIVE (AFU_ORTHOLOGUE AFUA_3G00765)-RELATED-RELATED"/>
    <property type="match status" value="1"/>
</dbReference>
<gene>
    <name evidence="2" type="ORF">AXF14_03535</name>
</gene>
<dbReference type="InterPro" id="IPR000182">
    <property type="entry name" value="GNAT_dom"/>
</dbReference>
<dbReference type="Proteomes" id="UP000065220">
    <property type="component" value="Chromosome"/>
</dbReference>
<protein>
    <recommendedName>
        <fullName evidence="1">N-acetyltransferase domain-containing protein</fullName>
    </recommendedName>
</protein>
<dbReference type="STRING" id="111015.AXF14_03535"/>
<evidence type="ECO:0000259" key="1">
    <source>
        <dbReference type="PROSITE" id="PS51186"/>
    </source>
</evidence>
<dbReference type="Pfam" id="PF13302">
    <property type="entry name" value="Acetyltransf_3"/>
    <property type="match status" value="1"/>
</dbReference>
<evidence type="ECO:0000313" key="3">
    <source>
        <dbReference type="Proteomes" id="UP000065220"/>
    </source>
</evidence>
<dbReference type="InterPro" id="IPR051531">
    <property type="entry name" value="N-acetyltransferase"/>
</dbReference>
<reference evidence="3" key="1">
    <citation type="submission" date="2016-02" db="EMBL/GenBank/DDBJ databases">
        <authorList>
            <person name="Holder M.E."/>
            <person name="Ajami N.J."/>
            <person name="Petrosino J.F."/>
        </authorList>
    </citation>
    <scope>NUCLEOTIDE SEQUENCE [LARGE SCALE GENOMIC DNA]</scope>
    <source>
        <strain evidence="3">CCUG 36733</strain>
    </source>
</reference>
<dbReference type="Gene3D" id="3.40.630.30">
    <property type="match status" value="1"/>
</dbReference>
<dbReference type="SUPFAM" id="SSF55729">
    <property type="entry name" value="Acyl-CoA N-acyltransferases (Nat)"/>
    <property type="match status" value="1"/>
</dbReference>
<dbReference type="AlphaFoldDB" id="A0A120KLA5"/>
<feature type="domain" description="N-acetyltransferase" evidence="1">
    <location>
        <begin position="18"/>
        <end position="161"/>
    </location>
</feature>
<keyword evidence="3" id="KW-1185">Reference proteome</keyword>
<dbReference type="InterPro" id="IPR016181">
    <property type="entry name" value="Acyl_CoA_acyltransferase"/>
</dbReference>
<dbReference type="PROSITE" id="PS51186">
    <property type="entry name" value="GNAT"/>
    <property type="match status" value="1"/>
</dbReference>
<proteinExistence type="predicted"/>
<name>A0A120KLA5_ACTRD</name>
<dbReference type="CDD" id="cd04301">
    <property type="entry name" value="NAT_SF"/>
    <property type="match status" value="1"/>
</dbReference>
<evidence type="ECO:0000313" key="2">
    <source>
        <dbReference type="EMBL" id="AMD86841.1"/>
    </source>
</evidence>
<dbReference type="GO" id="GO:0016747">
    <property type="term" value="F:acyltransferase activity, transferring groups other than amino-acyl groups"/>
    <property type="evidence" value="ECO:0007669"/>
    <property type="project" value="InterPro"/>
</dbReference>
<accession>A0A120KLA5</accession>
<organism evidence="2 3">
    <name type="scientific">Actinomyces radicidentis</name>
    <dbReference type="NCBI Taxonomy" id="111015"/>
    <lineage>
        <taxon>Bacteria</taxon>
        <taxon>Bacillati</taxon>
        <taxon>Actinomycetota</taxon>
        <taxon>Actinomycetes</taxon>
        <taxon>Actinomycetales</taxon>
        <taxon>Actinomycetaceae</taxon>
        <taxon>Actinomyces</taxon>
    </lineage>
</organism>
<dbReference type="EMBL" id="CP014228">
    <property type="protein sequence ID" value="AMD86841.1"/>
    <property type="molecule type" value="Genomic_DNA"/>
</dbReference>
<dbReference type="KEGG" id="ard:AXF14_03535"/>
<dbReference type="PANTHER" id="PTHR43792:SF16">
    <property type="entry name" value="N-ACETYLTRANSFERASE DOMAIN-CONTAINING PROTEIN"/>
    <property type="match status" value="1"/>
</dbReference>
<sequence length="166" mass="18257">MLRAEGLVLSPPVVDDAAAWADVQDEVCARWFGWPGRPTVERCRDCRGSLVDEQEEDSFTWAIRDGEALVGGIDLKLDDGAWNVSYFVHPERRGEHVARRALRAVVALAFTGLGLDAVSTRVHVENVASRRVLGASGFVPVETVRSAWGDHDDVVYECVRGPVTSR</sequence>